<dbReference type="Proteomes" id="UP000000707">
    <property type="component" value="Unassembled WGS sequence"/>
</dbReference>
<keyword evidence="3" id="KW-1185">Reference proteome</keyword>
<dbReference type="Pfam" id="PF23726">
    <property type="entry name" value="Beta-prop_RSE1_2nd"/>
    <property type="match status" value="1"/>
</dbReference>
<dbReference type="KEGG" id="cten:18249400"/>
<dbReference type="AlphaFoldDB" id="G3B0L1"/>
<dbReference type="HOGENOM" id="CLU_267769_0_0_1"/>
<proteinExistence type="predicted"/>
<evidence type="ECO:0000313" key="2">
    <source>
        <dbReference type="EMBL" id="EGV65420.1"/>
    </source>
</evidence>
<feature type="domain" description="RSE1/DDB1/CPSF1 second beta-propeller" evidence="1">
    <location>
        <begin position="538"/>
        <end position="789"/>
    </location>
</feature>
<dbReference type="SUPFAM" id="SSF50978">
    <property type="entry name" value="WD40 repeat-like"/>
    <property type="match status" value="1"/>
</dbReference>
<dbReference type="EMBL" id="GL996514">
    <property type="protein sequence ID" value="EGV65420.1"/>
    <property type="molecule type" value="Genomic_DNA"/>
</dbReference>
<organism evidence="3">
    <name type="scientific">Candida tenuis (strain ATCC 10573 / BCRC 21748 / CBS 615 / JCM 9827 / NBRC 10315 / NRRL Y-1498 / VKM Y-70)</name>
    <name type="common">Yeast</name>
    <name type="synonym">Yamadazyma tenuis</name>
    <dbReference type="NCBI Taxonomy" id="590646"/>
    <lineage>
        <taxon>Eukaryota</taxon>
        <taxon>Fungi</taxon>
        <taxon>Dikarya</taxon>
        <taxon>Ascomycota</taxon>
        <taxon>Saccharomycotina</taxon>
        <taxon>Pichiomycetes</taxon>
        <taxon>Debaryomycetaceae</taxon>
        <taxon>Yamadazyma</taxon>
    </lineage>
</organism>
<dbReference type="GeneID" id="18249400"/>
<reference evidence="2 3" key="1">
    <citation type="journal article" date="2011" name="Proc. Natl. Acad. Sci. U.S.A.">
        <title>Comparative genomics of xylose-fermenting fungi for enhanced biofuel production.</title>
        <authorList>
            <person name="Wohlbach D.J."/>
            <person name="Kuo A."/>
            <person name="Sato T.K."/>
            <person name="Potts K.M."/>
            <person name="Salamov A.A."/>
            <person name="LaButti K.M."/>
            <person name="Sun H."/>
            <person name="Clum A."/>
            <person name="Pangilinan J.L."/>
            <person name="Lindquist E.A."/>
            <person name="Lucas S."/>
            <person name="Lapidus A."/>
            <person name="Jin M."/>
            <person name="Gunawan C."/>
            <person name="Balan V."/>
            <person name="Dale B.E."/>
            <person name="Jeffries T.W."/>
            <person name="Zinkel R."/>
            <person name="Barry K.W."/>
            <person name="Grigoriev I.V."/>
            <person name="Gasch A.P."/>
        </authorList>
    </citation>
    <scope>NUCLEOTIDE SEQUENCE [LARGE SCALE GENOMIC DNA]</scope>
    <source>
        <strain evidence="3">ATCC 10573 / BCRC 21748 / CBS 615 / JCM 9827 / NBRC 10315 / NRRL Y-1498 / VKM Y-70</strain>
    </source>
</reference>
<accession>G3B0L1</accession>
<dbReference type="eggNOG" id="ENOG502SA45">
    <property type="taxonomic scope" value="Eukaryota"/>
</dbReference>
<dbReference type="OrthoDB" id="4080238at2759"/>
<dbReference type="Gene3D" id="2.130.10.10">
    <property type="entry name" value="YVTN repeat-like/Quinoprotein amine dehydrogenase"/>
    <property type="match status" value="1"/>
</dbReference>
<evidence type="ECO:0000259" key="1">
    <source>
        <dbReference type="Pfam" id="PF23726"/>
    </source>
</evidence>
<dbReference type="STRING" id="590646.G3B0L1"/>
<gene>
    <name evidence="2" type="ORF">CANTEDRAFT_129680</name>
</gene>
<dbReference type="InterPro" id="IPR015943">
    <property type="entry name" value="WD40/YVTN_repeat-like_dom_sf"/>
</dbReference>
<dbReference type="InterPro" id="IPR058543">
    <property type="entry name" value="Beta-prop_RSE1/DDB1/CPSF1_2nd"/>
</dbReference>
<evidence type="ECO:0000313" key="3">
    <source>
        <dbReference type="Proteomes" id="UP000000707"/>
    </source>
</evidence>
<protein>
    <recommendedName>
        <fullName evidence="1">RSE1/DDB1/CPSF1 second beta-propeller domain-containing protein</fullName>
    </recommendedName>
</protein>
<sequence length="1243" mass="139640">MTHPTIAIKTQDNSTIYAKKTLLHSPIFNNIFPHFYVSLHKRIRNIRNLSLQDDDMQYLALQEEDSQFGVFSDDEMLFDIGESDTNDMTEDRSSQKPHRNLKTISVIVRNTSLLVNEQVFPFSAPVRSSCLVKGIRNETAQEEDSLLVSLKSGFLLLIRIFYVPYNFDDTEYNEDFSRSRRRMLFKPFVVQWWDVSSNLSAPSLFTSGYSLTAQSSGLSVVSTSACGGFRIYNCNHTENGVFFQNHETIVVNGSILHSCFAQPIKGSILDNHVMLLMMVLTTDNRLNLNLYGWSTSERDLNVSTLPLDGGFPLPVFIVPLSNNGSFLYVTPDELIIITVHDITSAEYNFRRHDFPGTFPTNFYCPESEIVSFDDETVDEVLVSTDNGTVFSVIVGNGLVLSLKPVVRISDPISLFSLEASGDRFELIYGSSIGLNRMLMIEELLPDSFESPPPYSSSLLLKNYKNWAPLLDVQIIDAYKSKNTFLNSTQELWCLSGIGKRARLSQLRSGYSITRLGDAYSSLRKVESMRWLGVHDSLYLVCTLPFETMLLEYQQAGESDEEELVEVNEASIITDQPTIAMNMISEEFAVQVTPKCILVTSLETIVASRSVEDGIIVMSDIVGNIVGTVSQSPTSNSVYTLELIEVSEEILNIPDEDSMSQDIDGNDGSIDLVCSILVDTQVSFMKLLARDDELFVLVGGFEGTIQIFKFKEKSLFKVFEESLFTYYRRENLQLDGASLVPSDALLIDEQTLLLGTKDGLLFSFSITTTIELEYKKFFKLSDIEVKLSKATDNIVLAICGTIWLVDISKPAIPEPIIFDEKNDRPVKCLLPIYDDRSRGVELSVLLTREEGLSFATVSFLDGSVIRQINVGDSAKKFIHLPHISLFAVLSTSQDRNGRLRFVDRKTFKLLPHIEYNSRNKKYDRGNSMFDDDETPICCKIWSLDKLGRISKKLLIGCSTLAGTGRFKIVDVGKVTDHDNKTLVKVSQLNCFDHPEPIVWIEQVDDHILFASGKSMYSTSYNIEGKRLNPVSSLVSLTSDIISISVSTEKIISVTTKLDSVFQFEFDIDAARKETLQLYARDPSPKSISNHAVWDSKIVVGDKVHSSVIIMDKNNKTLVPGARFKTSGVPRVFIGNFGLYWDNDAVNSKDVISITVDGEVTLFKQININSEQFQKLSQIIPLQRNGNGDLKLSTDKWDTAFTDKVSGKGFKSINKSYFRNKDNKQGLVDYDLTEISKVCHSYISL</sequence>
<dbReference type="InterPro" id="IPR036322">
    <property type="entry name" value="WD40_repeat_dom_sf"/>
</dbReference>
<name>G3B0L1_CANTC</name>